<protein>
    <submittedName>
        <fullName evidence="1">tRNA (Adenosine(37)-N6)-dimethylallyltransferase MiaA</fullName>
        <ecNumber evidence="1">2.5.1.75</ecNumber>
    </submittedName>
</protein>
<evidence type="ECO:0000313" key="1">
    <source>
        <dbReference type="EMBL" id="QQK07609.1"/>
    </source>
</evidence>
<keyword evidence="2" id="KW-1185">Reference proteome</keyword>
<sequence>MKKVVIIVGPTASGKTELSLKLAYKLNSEIISADSMQIYKYMDIGTAKVDKDDRKKIKHFMIDIIEPNVEFSVADYQRLAKMHLEKILNDNKIPIVVGGTGLYINSIVYDLDFSNAKPNTEIRDLLWKDYEEKGKDYILNLLKSVDEESYNSIDHNNIKRIIRAIEVYKVTGTKFSNQNKNFRKENKDYEFFIYGLNDNREKLYERINNRVDKMIDLGLFEEVRTLMDKYDKNIQAFKGIGYKEIIDYYNNKYDKEAAIYKLKQNSRKYAKRQLTWFRRDERIKWFNLINYNYDISQITEIIYKEVVNGK</sequence>
<dbReference type="EC" id="2.5.1.75" evidence="1"/>
<keyword evidence="1" id="KW-0808">Transferase</keyword>
<organism evidence="1 2">
    <name type="scientific">Miniphocaeibacter halophilus</name>
    <dbReference type="NCBI Taxonomy" id="2931922"/>
    <lineage>
        <taxon>Bacteria</taxon>
        <taxon>Bacillati</taxon>
        <taxon>Bacillota</taxon>
        <taxon>Tissierellia</taxon>
        <taxon>Tissierellales</taxon>
        <taxon>Peptoniphilaceae</taxon>
        <taxon>Miniphocaeibacter</taxon>
    </lineage>
</organism>
<dbReference type="Proteomes" id="UP000595814">
    <property type="component" value="Chromosome"/>
</dbReference>
<gene>
    <name evidence="1" type="primary">miaA</name>
    <name evidence="1" type="ORF">JFY71_09985</name>
</gene>
<accession>A0AC61MT69</accession>
<name>A0AC61MT69_9FIRM</name>
<dbReference type="EMBL" id="CP066744">
    <property type="protein sequence ID" value="QQK07609.1"/>
    <property type="molecule type" value="Genomic_DNA"/>
</dbReference>
<evidence type="ECO:0000313" key="2">
    <source>
        <dbReference type="Proteomes" id="UP000595814"/>
    </source>
</evidence>
<proteinExistence type="predicted"/>
<reference evidence="1 2" key="1">
    <citation type="journal article" date="2022" name="Int. J. Syst. Evol. Microbiol.">
        <title>Miniphocaeibacter halophilus sp. nov., an ammonium-tolerant acetate-producing bacterium isolated from a biogas system.</title>
        <authorList>
            <person name="Schnurer A."/>
            <person name="Singh A."/>
            <person name="Bi S."/>
            <person name="Qiao W."/>
            <person name="Westerholm M."/>
        </authorList>
    </citation>
    <scope>NUCLEOTIDE SEQUENCE [LARGE SCALE GENOMIC DNA]</scope>
    <source>
        <strain evidence="1 2">AMB_01</strain>
    </source>
</reference>